<accession>M1PAG6</accession>
<proteinExistence type="predicted"/>
<protein>
    <submittedName>
        <fullName evidence="1">Uncharacterized protein</fullName>
    </submittedName>
</protein>
<dbReference type="KEGG" id="mmaz:MmTuc01_2154"/>
<dbReference type="BioCyc" id="MMAZ1236903:G139K-2061-MONOMER"/>
<dbReference type="AlphaFoldDB" id="M1PAG6"/>
<dbReference type="HOGENOM" id="CLU_3302745_0_0_2"/>
<gene>
    <name evidence="1" type="ORF">MmTuc01_2154</name>
</gene>
<organism evidence="1 2">
    <name type="scientific">Methanosarcina mazei Tuc01</name>
    <dbReference type="NCBI Taxonomy" id="1236903"/>
    <lineage>
        <taxon>Archaea</taxon>
        <taxon>Methanobacteriati</taxon>
        <taxon>Methanobacteriota</taxon>
        <taxon>Stenosarchaea group</taxon>
        <taxon>Methanomicrobia</taxon>
        <taxon>Methanosarcinales</taxon>
        <taxon>Methanosarcinaceae</taxon>
        <taxon>Methanosarcina</taxon>
    </lineage>
</organism>
<reference evidence="1 2" key="1">
    <citation type="journal article" date="2013" name="Genome Announc.">
        <title>Complete Genome of a Methanosarcina mazei Strain Isolated from Sediment Samples from an Amazonian Flooded Area.</title>
        <authorList>
            <person name="Assis das Gracas D."/>
            <person name="Thiago Juca Ramos R."/>
            <person name="Vieira Araujo A.C."/>
            <person name="Zahlouth R."/>
            <person name="Ribeiro Carneiro A."/>
            <person name="Souza Lopes T."/>
            <person name="Azevedo Barauna R."/>
            <person name="Azevedo V."/>
            <person name="Cruz Schneider M.P."/>
            <person name="Pellizari V.H."/>
            <person name="Silva A."/>
        </authorList>
    </citation>
    <scope>NUCLEOTIDE SEQUENCE [LARGE SCALE GENOMIC DNA]</scope>
    <source>
        <strain evidence="1 2">Tuc01</strain>
    </source>
</reference>
<dbReference type="Proteomes" id="UP000011718">
    <property type="component" value="Chromosome"/>
</dbReference>
<sequence length="39" mass="4374">MIQRNDSKERNDSCSGPCIIRAKKYGNTSCIISFIISHS</sequence>
<evidence type="ECO:0000313" key="2">
    <source>
        <dbReference type="Proteomes" id="UP000011718"/>
    </source>
</evidence>
<dbReference type="EMBL" id="CP004144">
    <property type="protein sequence ID" value="AGF97482.1"/>
    <property type="molecule type" value="Genomic_DNA"/>
</dbReference>
<evidence type="ECO:0000313" key="1">
    <source>
        <dbReference type="EMBL" id="AGF97482.1"/>
    </source>
</evidence>
<name>M1PAG6_METMZ</name>